<dbReference type="PROSITE" id="PS00518">
    <property type="entry name" value="ZF_RING_1"/>
    <property type="match status" value="1"/>
</dbReference>
<dbReference type="Pfam" id="PF26021">
    <property type="entry name" value="Ferritin_C144_05"/>
    <property type="match status" value="1"/>
</dbReference>
<dbReference type="InterPro" id="IPR000330">
    <property type="entry name" value="SNF2_N"/>
</dbReference>
<dbReference type="OrthoDB" id="5330228at2759"/>
<keyword evidence="8" id="KW-0175">Coiled coil</keyword>
<evidence type="ECO:0000256" key="9">
    <source>
        <dbReference type="SAM" id="MobiDB-lite"/>
    </source>
</evidence>
<dbReference type="InterPro" id="IPR014001">
    <property type="entry name" value="Helicase_ATP-bd"/>
</dbReference>
<feature type="domain" description="Helicase C-terminal" evidence="11">
    <location>
        <begin position="1507"/>
        <end position="1670"/>
    </location>
</feature>
<dbReference type="CDD" id="cd18793">
    <property type="entry name" value="SF2_C_SNF"/>
    <property type="match status" value="1"/>
</dbReference>
<protein>
    <submittedName>
        <fullName evidence="12">CIC11C00000005765</fullName>
    </submittedName>
</protein>
<feature type="compositionally biased region" description="Acidic residues" evidence="9">
    <location>
        <begin position="884"/>
        <end position="904"/>
    </location>
</feature>
<dbReference type="InterPro" id="IPR017907">
    <property type="entry name" value="Znf_RING_CS"/>
</dbReference>
<dbReference type="SUPFAM" id="SSF52540">
    <property type="entry name" value="P-loop containing nucleoside triphosphate hydrolases"/>
    <property type="match status" value="2"/>
</dbReference>
<dbReference type="STRING" id="45354.A0A1L0B8B9"/>
<dbReference type="InterPro" id="IPR052583">
    <property type="entry name" value="ATP-helicase/E3_Ub-Ligase"/>
</dbReference>
<feature type="coiled-coil region" evidence="8">
    <location>
        <begin position="1648"/>
        <end position="1675"/>
    </location>
</feature>
<evidence type="ECO:0000256" key="2">
    <source>
        <dbReference type="ARBA" id="ARBA00022741"/>
    </source>
</evidence>
<dbReference type="GO" id="GO:0008270">
    <property type="term" value="F:zinc ion binding"/>
    <property type="evidence" value="ECO:0007669"/>
    <property type="project" value="UniProtKB-KW"/>
</dbReference>
<dbReference type="PROSITE" id="PS51194">
    <property type="entry name" value="HELICASE_CTER"/>
    <property type="match status" value="1"/>
</dbReference>
<dbReference type="Pfam" id="PF00097">
    <property type="entry name" value="zf-C3HC4"/>
    <property type="match status" value="1"/>
</dbReference>
<evidence type="ECO:0000256" key="7">
    <source>
        <dbReference type="PROSITE-ProRule" id="PRU00175"/>
    </source>
</evidence>
<evidence type="ECO:0000256" key="3">
    <source>
        <dbReference type="ARBA" id="ARBA00022771"/>
    </source>
</evidence>
<feature type="compositionally biased region" description="Basic and acidic residues" evidence="9">
    <location>
        <begin position="905"/>
        <end position="920"/>
    </location>
</feature>
<dbReference type="InterPro" id="IPR001841">
    <property type="entry name" value="Znf_RING"/>
</dbReference>
<dbReference type="InterPro" id="IPR038718">
    <property type="entry name" value="SNF2-like_sf"/>
</dbReference>
<proteinExistence type="predicted"/>
<dbReference type="Pfam" id="PF00271">
    <property type="entry name" value="Helicase_C"/>
    <property type="match status" value="1"/>
</dbReference>
<keyword evidence="5" id="KW-0862">Zinc</keyword>
<keyword evidence="1" id="KW-0479">Metal-binding</keyword>
<evidence type="ECO:0000313" key="13">
    <source>
        <dbReference type="Proteomes" id="UP000182334"/>
    </source>
</evidence>
<evidence type="ECO:0000256" key="6">
    <source>
        <dbReference type="ARBA" id="ARBA00022840"/>
    </source>
</evidence>
<accession>A0A1L0B8B9</accession>
<dbReference type="InterPro" id="IPR049730">
    <property type="entry name" value="SNF2/RAD54-like_C"/>
</dbReference>
<feature type="domain" description="RING-type" evidence="10">
    <location>
        <begin position="1397"/>
        <end position="1436"/>
    </location>
</feature>
<gene>
    <name evidence="12" type="ORF">SAMEA4029010_CIC11G00000005765</name>
</gene>
<dbReference type="GO" id="GO:0006974">
    <property type="term" value="P:DNA damage response"/>
    <property type="evidence" value="ECO:0007669"/>
    <property type="project" value="TreeGrafter"/>
</dbReference>
<keyword evidence="4" id="KW-0378">Hydrolase</keyword>
<dbReference type="GO" id="GO:0005634">
    <property type="term" value="C:nucleus"/>
    <property type="evidence" value="ECO:0007669"/>
    <property type="project" value="TreeGrafter"/>
</dbReference>
<dbReference type="PROSITE" id="PS50089">
    <property type="entry name" value="ZF_RING_2"/>
    <property type="match status" value="1"/>
</dbReference>
<evidence type="ECO:0000256" key="8">
    <source>
        <dbReference type="SAM" id="Coils"/>
    </source>
</evidence>
<evidence type="ECO:0000313" key="12">
    <source>
        <dbReference type="EMBL" id="SGZ47241.1"/>
    </source>
</evidence>
<dbReference type="PANTHER" id="PTHR45865">
    <property type="entry name" value="E3 UBIQUITIN-PROTEIN LIGASE SHPRH FAMILY MEMBER"/>
    <property type="match status" value="1"/>
</dbReference>
<feature type="region of interest" description="Disordered" evidence="9">
    <location>
        <begin position="492"/>
        <end position="533"/>
    </location>
</feature>
<dbReference type="InterPro" id="IPR059033">
    <property type="entry name" value="C144_05_dom"/>
</dbReference>
<dbReference type="SMART" id="SM00487">
    <property type="entry name" value="DEXDc"/>
    <property type="match status" value="1"/>
</dbReference>
<sequence>MDANIRIPETKVASELVEFDLDSILAYADADFVMKKRKKQESSRPLSPTNEVSVILRNLVCHMKSPVALDPQVILQYSQSGLESKVRGSYKFSTEHFEVKAGTETPLLTILNKARGSIKKCTLISINILDDKIRGNVFDELRFITNKIKKCKQHFTVTHFQLDLVLNTRTNMVTFGLNYNITLKQLFYRYFSSDVSTALLQVLSTHMELLPTEINEFVNSFKGFAPDTHLFYRAITDNTARMPPASSTFYHPQLFTELLPFQRKSVGWLLSKEGVVYDEVLRSCRHSPLISDQVGHLLQLYPQADVNELDRSISHILDRICYGWNRVLFKGQICWVNHYTGNIMLLEQIVAFLLEYYRTNNQHKIPGCGLLSEEMGLGKTVEIMDLVLLNPRPTSEVGEEITLQFKEEGDFRLVRKGKTTLIAAPDSILHQWYREIAQLCPSLSVTIYKGLGKYPELSNVPRYIGEYLQRFDIVLMNYATMSREMDYANYSSRHIPTRGGRKRNGDVDKKDENPDGKTNKINEGTNKEVNGELPEESMAALVNEYKAELNPVRTPEATFNQKKYERAVLEELAGRVRREDPRTIPHTHFYESPLMLCQWWRVVLDEVQMVSSGASRAFKTAALIPRFHSWGVSGTPARLPAVLQFLKFAPFNYDISKYCWKQLTAPENSNADFIKIWLSISLRHTKAMVHDDIKLPPQQRVLLTMPFTKVEQDKYDQMFESTLASIGIYTDKVPKRSEIELTTSACVHLRSWLVKLRQLCGNLQVGQLAKAHTLRGKNKNKFLLHGIPELKTLEDVLDDMIDSVLEDIGESKRGIINRLLEISLLLEYVLYPQKVIDIINVVLSETQKFIEKVIAKSHRDSQQYQKLRQILIEQGALGKKDMEGLSDDEQDEQEAESSGNEDEAEHIPVIKKENEKDVPQKNEGQVQEAISSFQKYKELVQSNKMRLRSWKMTQHKCYFLLASAHFQLYDEEYQQKILNLRIPFDSLLEIDVKVHQNGLLDTDEISLYSDIELGKSEQVDYLALFKPEEGLSNEQREMEKNKFLEQNYYSLAEECRKDILKHSIKDVDLVTSKRLTSRSIIKQDTWVNNGDVTIPKSSKKLCTAIPLIDISDVSQFVGDMKTKQLINQFNKLFTQLNEQAKVINEFVQQLLTVLSNPLLSSEKSPDGEEYEQSIQDQDQASCLMLVITQLLTDRSNATLETKTKITEITKQQDHDYKLEFQRANDRKFLKALQAKRVKSKPDLNISFEELLQDARLLEAEMRDNYRSNVQEEVYEEIVRLLRTVYENEKNCQSMLQKELNSSFNAVFNARVEYFKQLQQISDSVETKKFSFLQEDLSAKRIDGEFQTLFNYLAGARNKLTRGLSRYRYLATLIPSDESKNIKKENIDIPDSQEEVICIICQTGIKVGSLTSCGHKFCKSCLDEWLSTGHSWCPMCKTYTDRDTVYYFTHYKSDLKAHAVENGNKEDSQLEAHHSSSIHQIYKQMDPEVLKQIQRIKLSNSYGSKVDMIVKQVLHLRSMDPNVQIVIFSQWQDLLVILAFAFDKAKISYVSAKGSHVAAYKSRRVDPVEDFKNTTSIKTCFLLNAQAQASGLTLINATHIFLCEPLVNTPTELQAISRIHRIGQKNVTTVWMFAIENSVEENIVAIGTKKRLEYLRANAKENHIQAKEDVDQMVETDIRTAESFALTLGQAVDNGRQFSGNSESIADSDLWNVYFGEET</sequence>
<keyword evidence="3 7" id="KW-0863">Zinc-finger</keyword>
<name>A0A1L0B8B9_9ASCO</name>
<dbReference type="EMBL" id="LT635756">
    <property type="protein sequence ID" value="SGZ47241.1"/>
    <property type="molecule type" value="Genomic_DNA"/>
</dbReference>
<dbReference type="Gene3D" id="3.40.50.10810">
    <property type="entry name" value="Tandem AAA-ATPase domain"/>
    <property type="match status" value="2"/>
</dbReference>
<keyword evidence="2" id="KW-0547">Nucleotide-binding</keyword>
<dbReference type="GO" id="GO:0016787">
    <property type="term" value="F:hydrolase activity"/>
    <property type="evidence" value="ECO:0007669"/>
    <property type="project" value="UniProtKB-KW"/>
</dbReference>
<dbReference type="InterPro" id="IPR013083">
    <property type="entry name" value="Znf_RING/FYVE/PHD"/>
</dbReference>
<keyword evidence="13" id="KW-1185">Reference proteome</keyword>
<dbReference type="GO" id="GO:0061630">
    <property type="term" value="F:ubiquitin protein ligase activity"/>
    <property type="evidence" value="ECO:0007669"/>
    <property type="project" value="TreeGrafter"/>
</dbReference>
<evidence type="ECO:0000256" key="1">
    <source>
        <dbReference type="ARBA" id="ARBA00022723"/>
    </source>
</evidence>
<dbReference type="PANTHER" id="PTHR45865:SF1">
    <property type="entry name" value="E3 UBIQUITIN-PROTEIN LIGASE SHPRH"/>
    <property type="match status" value="1"/>
</dbReference>
<evidence type="ECO:0000256" key="4">
    <source>
        <dbReference type="ARBA" id="ARBA00022801"/>
    </source>
</evidence>
<evidence type="ECO:0000259" key="10">
    <source>
        <dbReference type="PROSITE" id="PS50089"/>
    </source>
</evidence>
<dbReference type="Gene3D" id="3.40.50.300">
    <property type="entry name" value="P-loop containing nucleotide triphosphate hydrolases"/>
    <property type="match status" value="1"/>
</dbReference>
<dbReference type="InterPro" id="IPR027417">
    <property type="entry name" value="P-loop_NTPase"/>
</dbReference>
<reference evidence="12 13" key="1">
    <citation type="submission" date="2016-10" db="EMBL/GenBank/DDBJ databases">
        <authorList>
            <person name="de Groot N.N."/>
        </authorList>
    </citation>
    <scope>NUCLEOTIDE SEQUENCE [LARGE SCALE GENOMIC DNA]</scope>
    <source>
        <strain evidence="12 13">CBS 141442</strain>
    </source>
</reference>
<dbReference type="Gene3D" id="3.30.40.10">
    <property type="entry name" value="Zinc/RING finger domain, C3HC4 (zinc finger)"/>
    <property type="match status" value="1"/>
</dbReference>
<dbReference type="SUPFAM" id="SSF57850">
    <property type="entry name" value="RING/U-box"/>
    <property type="match status" value="1"/>
</dbReference>
<evidence type="ECO:0000256" key="5">
    <source>
        <dbReference type="ARBA" id="ARBA00022833"/>
    </source>
</evidence>
<feature type="region of interest" description="Disordered" evidence="9">
    <location>
        <begin position="881"/>
        <end position="924"/>
    </location>
</feature>
<organism evidence="12 13">
    <name type="scientific">Sungouiella intermedia</name>
    <dbReference type="NCBI Taxonomy" id="45354"/>
    <lineage>
        <taxon>Eukaryota</taxon>
        <taxon>Fungi</taxon>
        <taxon>Dikarya</taxon>
        <taxon>Ascomycota</taxon>
        <taxon>Saccharomycotina</taxon>
        <taxon>Pichiomycetes</taxon>
        <taxon>Metschnikowiaceae</taxon>
        <taxon>Sungouiella</taxon>
    </lineage>
</organism>
<feature type="compositionally biased region" description="Basic and acidic residues" evidence="9">
    <location>
        <begin position="503"/>
        <end position="530"/>
    </location>
</feature>
<dbReference type="InterPro" id="IPR001650">
    <property type="entry name" value="Helicase_C-like"/>
</dbReference>
<keyword evidence="6" id="KW-0067">ATP-binding</keyword>
<dbReference type="Proteomes" id="UP000182334">
    <property type="component" value="Chromosome I"/>
</dbReference>
<dbReference type="SMART" id="SM00184">
    <property type="entry name" value="RING"/>
    <property type="match status" value="1"/>
</dbReference>
<dbReference type="Pfam" id="PF00176">
    <property type="entry name" value="SNF2-rel_dom"/>
    <property type="match status" value="2"/>
</dbReference>
<dbReference type="InterPro" id="IPR018957">
    <property type="entry name" value="Znf_C3HC4_RING-type"/>
</dbReference>
<dbReference type="GO" id="GO:0005524">
    <property type="term" value="F:ATP binding"/>
    <property type="evidence" value="ECO:0007669"/>
    <property type="project" value="InterPro"/>
</dbReference>
<dbReference type="GO" id="GO:0000209">
    <property type="term" value="P:protein polyubiquitination"/>
    <property type="evidence" value="ECO:0007669"/>
    <property type="project" value="TreeGrafter"/>
</dbReference>
<evidence type="ECO:0000259" key="11">
    <source>
        <dbReference type="PROSITE" id="PS51194"/>
    </source>
</evidence>